<gene>
    <name evidence="2" type="ORF">SCF082_LOCUS17814</name>
</gene>
<sequence>MMPDMRLGKDKTGSQRDTYSVDAFLSIMYEGVAEVLPDRFVRRGRAAASDDPEWDLESDCQDQEDLRDFLDKPGTGAIWASFQPEEKKLTKFLPPGTVHDLYTHNTSTRSLFGAVAVSYSTFLRVYQSRWKDVLKFRARSMFSQCELCYNFKQDLSSTSLSMEARLGTLTKYRRHLADQYSDRCILWSLQEAACDPQSDLVIMCTDGMDQGKFRLPRYPGHRASSAVASANRPKVKLHGLWVWDLPDQLAAGIDAGSFRGGTLDCPISPAMAPLCRMLEQQLVKVQKPDEEQKKLAAIKDEGSAATPSPMKRLASDFEKKIKALPGDTSLLKDCHAFDLPEDGLPTIQDWVQTCTSMLMDGIELQREPLSVCVPDMGFLDAIGTDEWRWVYANHTDWHRYGTPAQSSPHHRAPLQPPASDSQGKGKGQGYNKMSPGWTQEEAEAYAVELTQRIKEEEEEQKKKNAHEKENKEKETKDEKMNGEQEQWGWDHHHGWQWGDGHSQDSTWRWGESDMKDDHDMKDEKKEDGAKSEEQPEGEPSAKAAKSGEQREPAKEAKSETAAETTPPPPWRAAAVQPPAAPEVGSRTTSQLDTHSLDVIKGWTRMTCVAWVALMVSELDCEDTEVMDRQSDTQHGNTESRLKKVVAQFNSSPGLHAKHQLDADKERTILNIIIGTSKDREAREIMSQHLTFTKWKDSAFSTEQLRTTRWLLGARPKNIPDGYHELLTVTPMAQEMLMDLHVKSFLRATRRVKSAARSRARLCADDFDRLVDFACVFAHIRKCAMRVVSKSRDVDSKLMAAFLAKDYYQDIEAVIASKNPEFRVQSLTVWQDIVEPPSLPTVLQGDESADLLAAQEAASATKFNELQIRLTADCEAMNKYNADKQKAESRKHVQRVLHEKNQLAVGKKVVDEYMASNCWAGLIGDMMLPHELDKIIKAAAAKRQAFSFLLRTVAMDKLLTIGWVDLTKIGVLTQKDMNKVDGWEAMVIWLGSLQMSNVWVWNLRHLRSDGPSVAHFKFWMRGASIRHQALGPPSIARDLSNTLVKELFCIANVRKLEDKLLFHQMEFRSFFLPVDHTSLHHNRDMPGGFTFYLIVSDATLPRSGTAHRANRSAEKVDRSGVNTFCFSKLWQTQVTSSSPRAIDESEFIVPATGGVSSAEGRRNYTDLQETSQWLGGLEIPKVILGDLLSGVMSERLPRYKPEIDEDQMEVRSEWLADPVRAPQWRQVLSEFDRCFGTRADNAPPAPVTESAATEPAVASLDWDSVFPDEPREATAWHTKYDALVLGKFQWCPELTGYIIGSSEGNGVGTKFFLEASEDYTIDGFNHADAEALLTYGAGVWLQDAKVQSYLDEHPDGKGVECHFDSDECKVLLVENGQDGAVTTLREVIRKCESMNMVDVELGGHTYSRPPQVVQGLANDRFEVSRKENSRLLWRPNQVQASGLRATNAASFYAHSTLSASQGLLQVWRMRAHKSEKSLCAAKPLWFLARQLKVPKGMVQRIV</sequence>
<evidence type="ECO:0000313" key="3">
    <source>
        <dbReference type="Proteomes" id="UP001642464"/>
    </source>
</evidence>
<dbReference type="Proteomes" id="UP001642464">
    <property type="component" value="Unassembled WGS sequence"/>
</dbReference>
<keyword evidence="3" id="KW-1185">Reference proteome</keyword>
<organism evidence="2 3">
    <name type="scientific">Durusdinium trenchii</name>
    <dbReference type="NCBI Taxonomy" id="1381693"/>
    <lineage>
        <taxon>Eukaryota</taxon>
        <taxon>Sar</taxon>
        <taxon>Alveolata</taxon>
        <taxon>Dinophyceae</taxon>
        <taxon>Suessiales</taxon>
        <taxon>Symbiodiniaceae</taxon>
        <taxon>Durusdinium</taxon>
    </lineage>
</organism>
<evidence type="ECO:0000256" key="1">
    <source>
        <dbReference type="SAM" id="MobiDB-lite"/>
    </source>
</evidence>
<protein>
    <submittedName>
        <fullName evidence="2">Uncharacterized protein</fullName>
    </submittedName>
</protein>
<accession>A0ABP0KK49</accession>
<feature type="compositionally biased region" description="Basic and acidic residues" evidence="1">
    <location>
        <begin position="456"/>
        <end position="493"/>
    </location>
</feature>
<feature type="region of interest" description="Disordered" evidence="1">
    <location>
        <begin position="402"/>
        <end position="436"/>
    </location>
</feature>
<feature type="region of interest" description="Disordered" evidence="1">
    <location>
        <begin position="456"/>
        <end position="590"/>
    </location>
</feature>
<name>A0ABP0KK49_9DINO</name>
<dbReference type="EMBL" id="CAXAMM010011858">
    <property type="protein sequence ID" value="CAK9027210.1"/>
    <property type="molecule type" value="Genomic_DNA"/>
</dbReference>
<evidence type="ECO:0000313" key="2">
    <source>
        <dbReference type="EMBL" id="CAK9027210.1"/>
    </source>
</evidence>
<feature type="compositionally biased region" description="Basic and acidic residues" evidence="1">
    <location>
        <begin position="545"/>
        <end position="560"/>
    </location>
</feature>
<reference evidence="2 3" key="1">
    <citation type="submission" date="2024-02" db="EMBL/GenBank/DDBJ databases">
        <authorList>
            <person name="Chen Y."/>
            <person name="Shah S."/>
            <person name="Dougan E. K."/>
            <person name="Thang M."/>
            <person name="Chan C."/>
        </authorList>
    </citation>
    <scope>NUCLEOTIDE SEQUENCE [LARGE SCALE GENOMIC DNA]</scope>
</reference>
<comment type="caution">
    <text evidence="2">The sequence shown here is derived from an EMBL/GenBank/DDBJ whole genome shotgun (WGS) entry which is preliminary data.</text>
</comment>
<proteinExistence type="predicted"/>
<feature type="compositionally biased region" description="Basic and acidic residues" evidence="1">
    <location>
        <begin position="510"/>
        <end position="533"/>
    </location>
</feature>